<evidence type="ECO:0000313" key="1">
    <source>
        <dbReference type="EMBL" id="KAK9082342.1"/>
    </source>
</evidence>
<evidence type="ECO:0000313" key="2">
    <source>
        <dbReference type="Proteomes" id="UP001420932"/>
    </source>
</evidence>
<proteinExistence type="predicted"/>
<dbReference type="EMBL" id="JBBNAF010000029">
    <property type="protein sequence ID" value="KAK9082342.1"/>
    <property type="molecule type" value="Genomic_DNA"/>
</dbReference>
<comment type="caution">
    <text evidence="1">The sequence shown here is derived from an EMBL/GenBank/DDBJ whole genome shotgun (WGS) entry which is preliminary data.</text>
</comment>
<organism evidence="1 2">
    <name type="scientific">Stephania yunnanensis</name>
    <dbReference type="NCBI Taxonomy" id="152371"/>
    <lineage>
        <taxon>Eukaryota</taxon>
        <taxon>Viridiplantae</taxon>
        <taxon>Streptophyta</taxon>
        <taxon>Embryophyta</taxon>
        <taxon>Tracheophyta</taxon>
        <taxon>Spermatophyta</taxon>
        <taxon>Magnoliopsida</taxon>
        <taxon>Ranunculales</taxon>
        <taxon>Menispermaceae</taxon>
        <taxon>Menispermoideae</taxon>
        <taxon>Cissampelideae</taxon>
        <taxon>Stephania</taxon>
    </lineage>
</organism>
<protein>
    <submittedName>
        <fullName evidence="1">Uncharacterized protein</fullName>
    </submittedName>
</protein>
<keyword evidence="2" id="KW-1185">Reference proteome</keyword>
<name>A0AAP0E015_9MAGN</name>
<sequence>MPGGISNPGFSAMVSRQDSELSITHVYTCEPTNRQIEPVDTALLNYFDGLERLNPDPGDSHELLLNKASRLIEHYLEFFYLSLPESHTSLDLSSFKLMPYKLTSGGVLSASSLASCAALKRFPKGLVGLGEWFYRIPRHSLRYFKSLAEMPNNSLLTWARE</sequence>
<reference evidence="1 2" key="1">
    <citation type="submission" date="2024-01" db="EMBL/GenBank/DDBJ databases">
        <title>Genome assemblies of Stephania.</title>
        <authorList>
            <person name="Yang L."/>
        </authorList>
    </citation>
    <scope>NUCLEOTIDE SEQUENCE [LARGE SCALE GENOMIC DNA]</scope>
    <source>
        <strain evidence="1">YNDBR</strain>
        <tissue evidence="1">Leaf</tissue>
    </source>
</reference>
<gene>
    <name evidence="1" type="ORF">Syun_031972</name>
</gene>
<dbReference type="Proteomes" id="UP001420932">
    <property type="component" value="Unassembled WGS sequence"/>
</dbReference>
<accession>A0AAP0E015</accession>
<dbReference type="AlphaFoldDB" id="A0AAP0E015"/>